<feature type="compositionally biased region" description="Acidic residues" evidence="1">
    <location>
        <begin position="8"/>
        <end position="22"/>
    </location>
</feature>
<gene>
    <name evidence="2" type="ORF">PG999_008284</name>
</gene>
<evidence type="ECO:0000256" key="1">
    <source>
        <dbReference type="SAM" id="MobiDB-lite"/>
    </source>
</evidence>
<dbReference type="AlphaFoldDB" id="A0AAW0QU88"/>
<dbReference type="Proteomes" id="UP001392437">
    <property type="component" value="Unassembled WGS sequence"/>
</dbReference>
<reference evidence="2 3" key="1">
    <citation type="submission" date="2023-01" db="EMBL/GenBank/DDBJ databases">
        <title>Analysis of 21 Apiospora genomes using comparative genomics revels a genus with tremendous synthesis potential of carbohydrate active enzymes and secondary metabolites.</title>
        <authorList>
            <person name="Sorensen T."/>
        </authorList>
    </citation>
    <scope>NUCLEOTIDE SEQUENCE [LARGE SCALE GENOMIC DNA]</scope>
    <source>
        <strain evidence="2 3">CBS 117206</strain>
    </source>
</reference>
<dbReference type="EMBL" id="JAQQWP010000008">
    <property type="protein sequence ID" value="KAK8104925.1"/>
    <property type="molecule type" value="Genomic_DNA"/>
</dbReference>
<organism evidence="2 3">
    <name type="scientific">Apiospora kogelbergensis</name>
    <dbReference type="NCBI Taxonomy" id="1337665"/>
    <lineage>
        <taxon>Eukaryota</taxon>
        <taxon>Fungi</taxon>
        <taxon>Dikarya</taxon>
        <taxon>Ascomycota</taxon>
        <taxon>Pezizomycotina</taxon>
        <taxon>Sordariomycetes</taxon>
        <taxon>Xylariomycetidae</taxon>
        <taxon>Amphisphaeriales</taxon>
        <taxon>Apiosporaceae</taxon>
        <taxon>Apiospora</taxon>
    </lineage>
</organism>
<accession>A0AAW0QU88</accession>
<feature type="region of interest" description="Disordered" evidence="1">
    <location>
        <begin position="139"/>
        <end position="168"/>
    </location>
</feature>
<sequence length="168" mass="18905">MADRPQEQEVDSTDDITAYDDPDLFTNADIRRQETALQEILSLPNWAPGEEERRDASALPAIRTKQRSIIPDLTVVRHNYMLVLDQLQRNVIDTLPLDAPERDLLICQAQWICNRIQGLDVSIEGLQQRYLEFGHQPAPVTTASSTEETDSDSTSYSTTTARSSTGED</sequence>
<name>A0AAW0QU88_9PEZI</name>
<evidence type="ECO:0000313" key="2">
    <source>
        <dbReference type="EMBL" id="KAK8104925.1"/>
    </source>
</evidence>
<protein>
    <submittedName>
        <fullName evidence="2">Uncharacterized protein</fullName>
    </submittedName>
</protein>
<keyword evidence="3" id="KW-1185">Reference proteome</keyword>
<feature type="region of interest" description="Disordered" evidence="1">
    <location>
        <begin position="1"/>
        <end position="22"/>
    </location>
</feature>
<comment type="caution">
    <text evidence="2">The sequence shown here is derived from an EMBL/GenBank/DDBJ whole genome shotgun (WGS) entry which is preliminary data.</text>
</comment>
<feature type="compositionally biased region" description="Low complexity" evidence="1">
    <location>
        <begin position="141"/>
        <end position="168"/>
    </location>
</feature>
<proteinExistence type="predicted"/>
<evidence type="ECO:0000313" key="3">
    <source>
        <dbReference type="Proteomes" id="UP001392437"/>
    </source>
</evidence>